<dbReference type="PANTHER" id="PTHR36573:SF1">
    <property type="entry name" value="INTERMEMBRANE PHOSPHOLIPID TRANSPORT SYSTEM BINDING PROTEIN MLAC"/>
    <property type="match status" value="1"/>
</dbReference>
<proteinExistence type="predicted"/>
<sequence length="211" mass="23236">MKCFTHFIIALTVALLSVLALAEDSTPQQIVQATTDRLLADLAANKEHYRQDNEAFYQALNGILGDVIDAEGIAKSVMTVKYSKDATTEQIHRFEENFKRSLLSFYGKALLEYNNNGIRVLPSAAPDAGRASVKMEVTGSNGTIYPVTYSMVEVNGAWRLRNVIINGINVGKLFRDQFSSSMQQNKGDLDKTINDWGQVVAKTASSGQIKP</sequence>
<protein>
    <submittedName>
        <fullName evidence="2">Toluene tolerance protein</fullName>
    </submittedName>
</protein>
<reference evidence="2 3" key="1">
    <citation type="submission" date="2016-02" db="EMBL/GenBank/DDBJ databases">
        <authorList>
            <person name="Wen L."/>
            <person name="He K."/>
            <person name="Yang H."/>
        </authorList>
    </citation>
    <scope>NUCLEOTIDE SEQUENCE [LARGE SCALE GENOMIC DNA]</scope>
    <source>
        <strain evidence="2 3">CV58</strain>
    </source>
</reference>
<dbReference type="PANTHER" id="PTHR36573">
    <property type="entry name" value="INTERMEMBRANE PHOSPHOLIPID TRANSPORT SYSTEM BINDING PROTEIN MLAC"/>
    <property type="match status" value="1"/>
</dbReference>
<dbReference type="Pfam" id="PF05494">
    <property type="entry name" value="MlaC"/>
    <property type="match status" value="1"/>
</dbReference>
<dbReference type="Proteomes" id="UP000072660">
    <property type="component" value="Unassembled WGS sequence"/>
</dbReference>
<gene>
    <name evidence="2" type="ORF">AXE65_04775</name>
</gene>
<organism evidence="2 3">
    <name type="scientific">Ventosimonas gracilis</name>
    <dbReference type="NCBI Taxonomy" id="1680762"/>
    <lineage>
        <taxon>Bacteria</taxon>
        <taxon>Pseudomonadati</taxon>
        <taxon>Pseudomonadota</taxon>
        <taxon>Gammaproteobacteria</taxon>
        <taxon>Pseudomonadales</taxon>
        <taxon>Ventosimonadaceae</taxon>
        <taxon>Ventosimonas</taxon>
    </lineage>
</organism>
<name>A0A139SQC3_9GAMM</name>
<evidence type="ECO:0000313" key="3">
    <source>
        <dbReference type="Proteomes" id="UP000072660"/>
    </source>
</evidence>
<evidence type="ECO:0000256" key="1">
    <source>
        <dbReference type="SAM" id="SignalP"/>
    </source>
</evidence>
<dbReference type="PIRSF" id="PIRSF004649">
    <property type="entry name" value="MlaC"/>
    <property type="match status" value="1"/>
</dbReference>
<dbReference type="RefSeq" id="WP_068391539.1">
    <property type="nucleotide sequence ID" value="NZ_LSZO01000176.1"/>
</dbReference>
<dbReference type="OrthoDB" id="9787053at2"/>
<accession>A0A139SQC3</accession>
<feature type="chain" id="PRO_5007299317" evidence="1">
    <location>
        <begin position="23"/>
        <end position="211"/>
    </location>
</feature>
<keyword evidence="3" id="KW-1185">Reference proteome</keyword>
<keyword evidence="1" id="KW-0732">Signal</keyword>
<dbReference type="Gene3D" id="3.10.450.710">
    <property type="entry name" value="Tgt2/MlaC"/>
    <property type="match status" value="1"/>
</dbReference>
<comment type="caution">
    <text evidence="2">The sequence shown here is derived from an EMBL/GenBank/DDBJ whole genome shotgun (WGS) entry which is preliminary data.</text>
</comment>
<evidence type="ECO:0000313" key="2">
    <source>
        <dbReference type="EMBL" id="KXU36805.1"/>
    </source>
</evidence>
<dbReference type="InterPro" id="IPR008869">
    <property type="entry name" value="MlaC/ttg2D"/>
</dbReference>
<dbReference type="InterPro" id="IPR042245">
    <property type="entry name" value="Tgt2/MlaC_sf"/>
</dbReference>
<dbReference type="AlphaFoldDB" id="A0A139SQC3"/>
<feature type="signal peptide" evidence="1">
    <location>
        <begin position="1"/>
        <end position="22"/>
    </location>
</feature>
<dbReference type="EMBL" id="LSZO01000176">
    <property type="protein sequence ID" value="KXU36805.1"/>
    <property type="molecule type" value="Genomic_DNA"/>
</dbReference>